<dbReference type="PANTHER" id="PTHR43537">
    <property type="entry name" value="TRANSCRIPTIONAL REGULATOR, GNTR FAMILY"/>
    <property type="match status" value="1"/>
</dbReference>
<keyword evidence="2" id="KW-0238">DNA-binding</keyword>
<dbReference type="Pfam" id="PF00392">
    <property type="entry name" value="GntR"/>
    <property type="match status" value="1"/>
</dbReference>
<dbReference type="SUPFAM" id="SSF48008">
    <property type="entry name" value="GntR ligand-binding domain-like"/>
    <property type="match status" value="1"/>
</dbReference>
<dbReference type="InterPro" id="IPR036388">
    <property type="entry name" value="WH-like_DNA-bd_sf"/>
</dbReference>
<dbReference type="InterPro" id="IPR000524">
    <property type="entry name" value="Tscrpt_reg_HTH_GntR"/>
</dbReference>
<dbReference type="Gene3D" id="1.20.120.530">
    <property type="entry name" value="GntR ligand-binding domain-like"/>
    <property type="match status" value="1"/>
</dbReference>
<keyword evidence="7" id="KW-1185">Reference proteome</keyword>
<feature type="coiled-coil region" evidence="4">
    <location>
        <begin position="124"/>
        <end position="151"/>
    </location>
</feature>
<keyword evidence="4" id="KW-0175">Coiled coil</keyword>
<keyword evidence="3" id="KW-0804">Transcription</keyword>
<accession>A0ABX0HII3</accession>
<gene>
    <name evidence="6" type="ORF">G9Q97_23960</name>
</gene>
<dbReference type="SMART" id="SM00345">
    <property type="entry name" value="HTH_GNTR"/>
    <property type="match status" value="1"/>
</dbReference>
<comment type="caution">
    <text evidence="6">The sequence shown here is derived from an EMBL/GenBank/DDBJ whole genome shotgun (WGS) entry which is preliminary data.</text>
</comment>
<evidence type="ECO:0000256" key="3">
    <source>
        <dbReference type="ARBA" id="ARBA00023163"/>
    </source>
</evidence>
<dbReference type="RefSeq" id="WP_166151676.1">
    <property type="nucleotide sequence ID" value="NZ_JAANYN010000018.1"/>
</dbReference>
<evidence type="ECO:0000256" key="1">
    <source>
        <dbReference type="ARBA" id="ARBA00023015"/>
    </source>
</evidence>
<feature type="domain" description="HTH gntR-type" evidence="5">
    <location>
        <begin position="16"/>
        <end position="84"/>
    </location>
</feature>
<name>A0ABX0HII3_9BACT</name>
<reference evidence="6 7" key="1">
    <citation type="submission" date="2020-03" db="EMBL/GenBank/DDBJ databases">
        <title>Cyclobacterium plantarum sp. nov., a marine bacterium isolated from a coastal-marine wetland.</title>
        <authorList>
            <person name="Sanchez-Porro C."/>
            <person name="Ventosa A."/>
            <person name="Amoozegar M."/>
        </authorList>
    </citation>
    <scope>NUCLEOTIDE SEQUENCE [LARGE SCALE GENOMIC DNA]</scope>
    <source>
        <strain evidence="6 7">GBPx2</strain>
    </source>
</reference>
<dbReference type="SMART" id="SM00895">
    <property type="entry name" value="FCD"/>
    <property type="match status" value="1"/>
</dbReference>
<evidence type="ECO:0000256" key="4">
    <source>
        <dbReference type="SAM" id="Coils"/>
    </source>
</evidence>
<evidence type="ECO:0000259" key="5">
    <source>
        <dbReference type="PROSITE" id="PS50949"/>
    </source>
</evidence>
<dbReference type="InterPro" id="IPR008920">
    <property type="entry name" value="TF_FadR/GntR_C"/>
</dbReference>
<dbReference type="PRINTS" id="PR00035">
    <property type="entry name" value="HTHGNTR"/>
</dbReference>
<dbReference type="Gene3D" id="1.10.10.10">
    <property type="entry name" value="Winged helix-like DNA-binding domain superfamily/Winged helix DNA-binding domain"/>
    <property type="match status" value="1"/>
</dbReference>
<dbReference type="CDD" id="cd07377">
    <property type="entry name" value="WHTH_GntR"/>
    <property type="match status" value="1"/>
</dbReference>
<dbReference type="EMBL" id="JAANYN010000018">
    <property type="protein sequence ID" value="NHE59870.1"/>
    <property type="molecule type" value="Genomic_DNA"/>
</dbReference>
<dbReference type="PANTHER" id="PTHR43537:SF5">
    <property type="entry name" value="UXU OPERON TRANSCRIPTIONAL REGULATOR"/>
    <property type="match status" value="1"/>
</dbReference>
<protein>
    <submittedName>
        <fullName evidence="6">FadR family transcriptional regulator</fullName>
    </submittedName>
</protein>
<evidence type="ECO:0000313" key="7">
    <source>
        <dbReference type="Proteomes" id="UP000649799"/>
    </source>
</evidence>
<dbReference type="SUPFAM" id="SSF46785">
    <property type="entry name" value="Winged helix' DNA-binding domain"/>
    <property type="match status" value="1"/>
</dbReference>
<sequence>MKALKVKPKPVIDQSLSLVDKVELNLREYFTEANLQPGDAIPKEAELAESMGVSRTALREALSRLRTLGLIESKRNRGIILTQPDILGSFERVLNPMLLDSATLQDIFELRLVLEMGIADLLFIRKTNESIRKLELLVEKEENTKDRFLKNRYDAEFHSMLYEISGNQTLLRFQKMLHPIFNLVHSGQIIGKTEVKNAVIHRDLLNELKEGTPSSFREKMSVHLKVYFGLLGKFDKNLTT</sequence>
<evidence type="ECO:0000313" key="6">
    <source>
        <dbReference type="EMBL" id="NHE59870.1"/>
    </source>
</evidence>
<evidence type="ECO:0000256" key="2">
    <source>
        <dbReference type="ARBA" id="ARBA00023125"/>
    </source>
</evidence>
<organism evidence="6 7">
    <name type="scientific">Cyclobacterium plantarum</name>
    <dbReference type="NCBI Taxonomy" id="2716263"/>
    <lineage>
        <taxon>Bacteria</taxon>
        <taxon>Pseudomonadati</taxon>
        <taxon>Bacteroidota</taxon>
        <taxon>Cytophagia</taxon>
        <taxon>Cytophagales</taxon>
        <taxon>Cyclobacteriaceae</taxon>
        <taxon>Cyclobacterium</taxon>
    </lineage>
</organism>
<keyword evidence="1" id="KW-0805">Transcription regulation</keyword>
<dbReference type="PROSITE" id="PS50949">
    <property type="entry name" value="HTH_GNTR"/>
    <property type="match status" value="1"/>
</dbReference>
<dbReference type="Pfam" id="PF07729">
    <property type="entry name" value="FCD"/>
    <property type="match status" value="1"/>
</dbReference>
<dbReference type="Proteomes" id="UP000649799">
    <property type="component" value="Unassembled WGS sequence"/>
</dbReference>
<dbReference type="InterPro" id="IPR011711">
    <property type="entry name" value="GntR_C"/>
</dbReference>
<proteinExistence type="predicted"/>
<dbReference type="InterPro" id="IPR036390">
    <property type="entry name" value="WH_DNA-bd_sf"/>
</dbReference>